<evidence type="ECO:0000313" key="2">
    <source>
        <dbReference type="Proteomes" id="UP000248214"/>
    </source>
</evidence>
<accession>A0A323TD78</accession>
<keyword evidence="2" id="KW-1185">Reference proteome</keyword>
<dbReference type="Proteomes" id="UP000248214">
    <property type="component" value="Unassembled WGS sequence"/>
</dbReference>
<evidence type="ECO:0000313" key="1">
    <source>
        <dbReference type="EMBL" id="PYZ93019.1"/>
    </source>
</evidence>
<comment type="caution">
    <text evidence="1">The sequence shown here is derived from an EMBL/GenBank/DDBJ whole genome shotgun (WGS) entry which is preliminary data.</text>
</comment>
<reference evidence="1 2" key="1">
    <citation type="submission" date="2017-10" db="EMBL/GenBank/DDBJ databases">
        <title>Bacillus sp. nov., a halophilic bacterium isolated from a Keqin Lake.</title>
        <authorList>
            <person name="Wang H."/>
        </authorList>
    </citation>
    <scope>NUCLEOTIDE SEQUENCE [LARGE SCALE GENOMIC DNA]</scope>
    <source>
        <strain evidence="1 2">KQ-12</strain>
    </source>
</reference>
<name>A0A323TD78_9BACI</name>
<sequence length="366" mass="41904">MIRRINKATYGRHAETVVIPFGLTYKPIKKLAIINFEKNTDSIYKGLELQYLDGEESGSGYRVIAYRIDGYVDVYDDINLNDTDNETFDVAGKGLMERRTIEMTDTIFQTIEGCVEISFSFIDISGRTVSVRITERSKKKTKGMNLLAPIGSSTETPSYFPLFFLFDFDFIRKNKTEAHITIDHQRIVQDPFPLPFAKDFQKRYYSRYTMDCHIVEFANEHNGVLKQFVLDSSGVISNGSLDYQYSKGVLQSISLTNSSHPLMVEFVGGFPDIRKFEENTSYEDAFTITTDESMGNLSGIYSIKREGDSVTIDLTPSDGWMARPNSLLTKAIFRNKSVFSSWPKTYKYHQVVDLKTLRSVSQWERI</sequence>
<gene>
    <name evidence="1" type="ORF">CR194_07415</name>
</gene>
<organism evidence="1 2">
    <name type="scientific">Salipaludibacillus keqinensis</name>
    <dbReference type="NCBI Taxonomy" id="2045207"/>
    <lineage>
        <taxon>Bacteria</taxon>
        <taxon>Bacillati</taxon>
        <taxon>Bacillota</taxon>
        <taxon>Bacilli</taxon>
        <taxon>Bacillales</taxon>
        <taxon>Bacillaceae</taxon>
    </lineage>
</organism>
<dbReference type="EMBL" id="PDOD01000002">
    <property type="protein sequence ID" value="PYZ93019.1"/>
    <property type="molecule type" value="Genomic_DNA"/>
</dbReference>
<dbReference type="AlphaFoldDB" id="A0A323TD78"/>
<dbReference type="OrthoDB" id="4823114at2"/>
<proteinExistence type="predicted"/>
<dbReference type="RefSeq" id="WP_110609049.1">
    <property type="nucleotide sequence ID" value="NZ_PDOD01000002.1"/>
</dbReference>
<protein>
    <submittedName>
        <fullName evidence="1">Uncharacterized protein</fullName>
    </submittedName>
</protein>